<dbReference type="EMBL" id="LJIG01022634">
    <property type="protein sequence ID" value="KRT79525.1"/>
    <property type="molecule type" value="Genomic_DNA"/>
</dbReference>
<name>A0A0T6AXF1_9SCAR</name>
<dbReference type="GO" id="GO:0003676">
    <property type="term" value="F:nucleic acid binding"/>
    <property type="evidence" value="ECO:0007669"/>
    <property type="project" value="InterPro"/>
</dbReference>
<dbReference type="SUPFAM" id="SSF57756">
    <property type="entry name" value="Retrovirus zinc finger-like domains"/>
    <property type="match status" value="1"/>
</dbReference>
<dbReference type="Pfam" id="PF22936">
    <property type="entry name" value="Pol_BBD"/>
    <property type="match status" value="1"/>
</dbReference>
<feature type="compositionally biased region" description="Low complexity" evidence="2">
    <location>
        <begin position="262"/>
        <end position="275"/>
    </location>
</feature>
<comment type="caution">
    <text evidence="4">The sequence shown here is derived from an EMBL/GenBank/DDBJ whole genome shotgun (WGS) entry which is preliminary data.</text>
</comment>
<accession>A0A0T6AXF1</accession>
<dbReference type="OrthoDB" id="6783614at2759"/>
<proteinExistence type="predicted"/>
<dbReference type="PROSITE" id="PS50158">
    <property type="entry name" value="ZF_CCHC"/>
    <property type="match status" value="1"/>
</dbReference>
<dbReference type="AlphaFoldDB" id="A0A0T6AXF1"/>
<sequence length="474" mass="54082">MTALNNKNSFNVELLNSNNYHTWKFRMHTLLTELDVIECLDQEFKAENYTEEKERNAGKKKDNKCKSVIVQCLDDTQIDLVRDEKTAFSMWKNLENRYEKKGIPGQLALRRKLMSIKLTEPDNLEVFLGEFDNIIRQLKATGAEVKDEDIVCNLLLAMPKEFDTVVTILENLPASELTLDAAKAKLRAEIEKKRASNVKQDKVEGKPATFFTHRDGCYLCGEKGHYKRDCKKFGQRSFRRNNEKASRGRSEHGNSTRDGYQGNSSNNSSGNGFSRNGHRGCQASGHRGHYGTGQRGNRRGRSNFVEREEKSDDIEPGICFMSNVNISDSDTLSENELLFCIDSGCTDHLVNNEKYFSELLMLKEPIQIAVAKSNNYMNAVGVGIIKVKSKINNEEIDCTIKNVFYVPNLRRNLLSVKRLGQAEIKVVFDSNEVKLYSKTRKLIGIGHRDNLYEISFKVTNNECVMECMSRGYHF</sequence>
<evidence type="ECO:0000313" key="4">
    <source>
        <dbReference type="EMBL" id="KRT79525.1"/>
    </source>
</evidence>
<evidence type="ECO:0000256" key="2">
    <source>
        <dbReference type="SAM" id="MobiDB-lite"/>
    </source>
</evidence>
<dbReference type="InterPro" id="IPR001878">
    <property type="entry name" value="Znf_CCHC"/>
</dbReference>
<feature type="region of interest" description="Disordered" evidence="2">
    <location>
        <begin position="238"/>
        <end position="310"/>
    </location>
</feature>
<keyword evidence="5" id="KW-1185">Reference proteome</keyword>
<evidence type="ECO:0000259" key="3">
    <source>
        <dbReference type="PROSITE" id="PS50158"/>
    </source>
</evidence>
<dbReference type="SMART" id="SM00343">
    <property type="entry name" value="ZnF_C2HC"/>
    <property type="match status" value="1"/>
</dbReference>
<dbReference type="InterPro" id="IPR036875">
    <property type="entry name" value="Znf_CCHC_sf"/>
</dbReference>
<dbReference type="GO" id="GO:0008270">
    <property type="term" value="F:zinc ion binding"/>
    <property type="evidence" value="ECO:0007669"/>
    <property type="project" value="UniProtKB-KW"/>
</dbReference>
<feature type="compositionally biased region" description="Basic and acidic residues" evidence="2">
    <location>
        <begin position="240"/>
        <end position="255"/>
    </location>
</feature>
<keyword evidence="1" id="KW-0479">Metal-binding</keyword>
<dbReference type="PANTHER" id="PTHR47481:SF7">
    <property type="entry name" value="CCHC-TYPE DOMAIN-CONTAINING PROTEIN"/>
    <property type="match status" value="1"/>
</dbReference>
<dbReference type="Gene3D" id="4.10.60.10">
    <property type="entry name" value="Zinc finger, CCHC-type"/>
    <property type="match status" value="1"/>
</dbReference>
<dbReference type="InterPro" id="IPR054722">
    <property type="entry name" value="PolX-like_BBD"/>
</dbReference>
<evidence type="ECO:0000313" key="5">
    <source>
        <dbReference type="Proteomes" id="UP000051574"/>
    </source>
</evidence>
<reference evidence="4 5" key="1">
    <citation type="submission" date="2015-09" db="EMBL/GenBank/DDBJ databases">
        <title>Draft genome of the scarab beetle Oryctes borbonicus.</title>
        <authorList>
            <person name="Meyer J.M."/>
            <person name="Markov G.V."/>
            <person name="Baskaran P."/>
            <person name="Herrmann M."/>
            <person name="Sommer R.J."/>
            <person name="Roedelsperger C."/>
        </authorList>
    </citation>
    <scope>NUCLEOTIDE SEQUENCE [LARGE SCALE GENOMIC DNA]</scope>
    <source>
        <strain evidence="4">OB123</strain>
        <tissue evidence="4">Whole animal</tissue>
    </source>
</reference>
<dbReference type="Pfam" id="PF00098">
    <property type="entry name" value="zf-CCHC"/>
    <property type="match status" value="1"/>
</dbReference>
<feature type="domain" description="CCHC-type" evidence="3">
    <location>
        <begin position="217"/>
        <end position="232"/>
    </location>
</feature>
<dbReference type="Pfam" id="PF14223">
    <property type="entry name" value="Retrotran_gag_2"/>
    <property type="match status" value="1"/>
</dbReference>
<dbReference type="PANTHER" id="PTHR47481">
    <property type="match status" value="1"/>
</dbReference>
<gene>
    <name evidence="4" type="ORF">AMK59_7638</name>
</gene>
<keyword evidence="1" id="KW-0862">Zinc</keyword>
<protein>
    <recommendedName>
        <fullName evidence="3">CCHC-type domain-containing protein</fullName>
    </recommendedName>
</protein>
<keyword evidence="1" id="KW-0863">Zinc-finger</keyword>
<dbReference type="Proteomes" id="UP000051574">
    <property type="component" value="Unassembled WGS sequence"/>
</dbReference>
<organism evidence="4 5">
    <name type="scientific">Oryctes borbonicus</name>
    <dbReference type="NCBI Taxonomy" id="1629725"/>
    <lineage>
        <taxon>Eukaryota</taxon>
        <taxon>Metazoa</taxon>
        <taxon>Ecdysozoa</taxon>
        <taxon>Arthropoda</taxon>
        <taxon>Hexapoda</taxon>
        <taxon>Insecta</taxon>
        <taxon>Pterygota</taxon>
        <taxon>Neoptera</taxon>
        <taxon>Endopterygota</taxon>
        <taxon>Coleoptera</taxon>
        <taxon>Polyphaga</taxon>
        <taxon>Scarabaeiformia</taxon>
        <taxon>Scarabaeidae</taxon>
        <taxon>Dynastinae</taxon>
        <taxon>Oryctes</taxon>
    </lineage>
</organism>
<evidence type="ECO:0000256" key="1">
    <source>
        <dbReference type="PROSITE-ProRule" id="PRU00047"/>
    </source>
</evidence>